<dbReference type="SUPFAM" id="SSF109854">
    <property type="entry name" value="DinB/YfiT-like putative metalloenzymes"/>
    <property type="match status" value="1"/>
</dbReference>
<dbReference type="Pfam" id="PF05163">
    <property type="entry name" value="DinB"/>
    <property type="match status" value="1"/>
</dbReference>
<accession>A0AA37SQ77</accession>
<reference evidence="4" key="1">
    <citation type="journal article" date="2014" name="Int. J. Syst. Evol. Microbiol.">
        <title>Complete genome sequence of Corynebacterium casei LMG S-19264T (=DSM 44701T), isolated from a smear-ripened cheese.</title>
        <authorList>
            <consortium name="US DOE Joint Genome Institute (JGI-PGF)"/>
            <person name="Walter F."/>
            <person name="Albersmeier A."/>
            <person name="Kalinowski J."/>
            <person name="Ruckert C."/>
        </authorList>
    </citation>
    <scope>NUCLEOTIDE SEQUENCE</scope>
    <source>
        <strain evidence="4">NBRC 108769</strain>
    </source>
</reference>
<proteinExistence type="inferred from homology"/>
<dbReference type="Proteomes" id="UP001156666">
    <property type="component" value="Unassembled WGS sequence"/>
</dbReference>
<feature type="binding site" evidence="3">
    <location>
        <position position="134"/>
    </location>
    <ligand>
        <name>a divalent metal cation</name>
        <dbReference type="ChEBI" id="CHEBI:60240"/>
    </ligand>
</feature>
<dbReference type="InterPro" id="IPR007837">
    <property type="entry name" value="DinB"/>
</dbReference>
<comment type="similarity">
    <text evidence="1">Belongs to the DinB family.</text>
</comment>
<gene>
    <name evidence="4" type="ORF">GCM10007940_19040</name>
</gene>
<evidence type="ECO:0008006" key="6">
    <source>
        <dbReference type="Google" id="ProtNLM"/>
    </source>
</evidence>
<keyword evidence="5" id="KW-1185">Reference proteome</keyword>
<evidence type="ECO:0000313" key="5">
    <source>
        <dbReference type="Proteomes" id="UP001156666"/>
    </source>
</evidence>
<evidence type="ECO:0000256" key="1">
    <source>
        <dbReference type="ARBA" id="ARBA00008635"/>
    </source>
</evidence>
<evidence type="ECO:0000256" key="3">
    <source>
        <dbReference type="PIRSR" id="PIRSR607837-1"/>
    </source>
</evidence>
<name>A0AA37SQ77_9BACT</name>
<keyword evidence="2 3" id="KW-0479">Metal-binding</keyword>
<protein>
    <recommendedName>
        <fullName evidence="6">DinB family protein</fullName>
    </recommendedName>
</protein>
<feature type="binding site" evidence="3">
    <location>
        <position position="130"/>
    </location>
    <ligand>
        <name>a divalent metal cation</name>
        <dbReference type="ChEBI" id="CHEBI:60240"/>
    </ligand>
</feature>
<dbReference type="GO" id="GO:0046872">
    <property type="term" value="F:metal ion binding"/>
    <property type="evidence" value="ECO:0007669"/>
    <property type="project" value="UniProtKB-KW"/>
</dbReference>
<dbReference type="AlphaFoldDB" id="A0AA37SQ77"/>
<sequence length="155" mass="18346">MIQAQSDYKSNFLKKWDNAAAYTIECAEAMPEDKYDYKPTPESRTFKGQLLHMVSNMMWLSTEYLEGVAYHENLKEIDPSKDQMLTILRETFKLSRQAVEDLPDHKMRDVVNFFAGPMEIQQIMMLMTDHMTHHRGQILVYMRMNDVKAPKYRGW</sequence>
<dbReference type="Gene3D" id="1.20.120.450">
    <property type="entry name" value="dinb family like domain"/>
    <property type="match status" value="1"/>
</dbReference>
<evidence type="ECO:0000313" key="4">
    <source>
        <dbReference type="EMBL" id="GLR17289.1"/>
    </source>
</evidence>
<dbReference type="EMBL" id="BSOH01000010">
    <property type="protein sequence ID" value="GLR17289.1"/>
    <property type="molecule type" value="Genomic_DNA"/>
</dbReference>
<feature type="binding site" evidence="3">
    <location>
        <position position="52"/>
    </location>
    <ligand>
        <name>a divalent metal cation</name>
        <dbReference type="ChEBI" id="CHEBI:60240"/>
    </ligand>
</feature>
<evidence type="ECO:0000256" key="2">
    <source>
        <dbReference type="ARBA" id="ARBA00022723"/>
    </source>
</evidence>
<reference evidence="4" key="2">
    <citation type="submission" date="2023-01" db="EMBL/GenBank/DDBJ databases">
        <title>Draft genome sequence of Portibacter lacus strain NBRC 108769.</title>
        <authorList>
            <person name="Sun Q."/>
            <person name="Mori K."/>
        </authorList>
    </citation>
    <scope>NUCLEOTIDE SEQUENCE</scope>
    <source>
        <strain evidence="4">NBRC 108769</strain>
    </source>
</reference>
<dbReference type="InterPro" id="IPR034660">
    <property type="entry name" value="DinB/YfiT-like"/>
</dbReference>
<organism evidence="4 5">
    <name type="scientific">Portibacter lacus</name>
    <dbReference type="NCBI Taxonomy" id="1099794"/>
    <lineage>
        <taxon>Bacteria</taxon>
        <taxon>Pseudomonadati</taxon>
        <taxon>Bacteroidota</taxon>
        <taxon>Saprospiria</taxon>
        <taxon>Saprospirales</taxon>
        <taxon>Haliscomenobacteraceae</taxon>
        <taxon>Portibacter</taxon>
    </lineage>
</organism>
<comment type="caution">
    <text evidence="4">The sequence shown here is derived from an EMBL/GenBank/DDBJ whole genome shotgun (WGS) entry which is preliminary data.</text>
</comment>